<comment type="caution">
    <text evidence="5">The sequence shown here is derived from an EMBL/GenBank/DDBJ whole genome shotgun (WGS) entry which is preliminary data.</text>
</comment>
<dbReference type="PANTHER" id="PTHR43280">
    <property type="entry name" value="ARAC-FAMILY TRANSCRIPTIONAL REGULATOR"/>
    <property type="match status" value="1"/>
</dbReference>
<dbReference type="InterPro" id="IPR018060">
    <property type="entry name" value="HTH_AraC"/>
</dbReference>
<evidence type="ECO:0000256" key="1">
    <source>
        <dbReference type="ARBA" id="ARBA00023015"/>
    </source>
</evidence>
<gene>
    <name evidence="5" type="ORF">FUA24_03520</name>
</gene>
<dbReference type="RefSeq" id="WP_148540082.1">
    <property type="nucleotide sequence ID" value="NZ_VSDQ01000241.1"/>
</dbReference>
<proteinExistence type="predicted"/>
<dbReference type="InterPro" id="IPR009057">
    <property type="entry name" value="Homeodomain-like_sf"/>
</dbReference>
<dbReference type="InterPro" id="IPR020449">
    <property type="entry name" value="Tscrpt_reg_AraC-type_HTH"/>
</dbReference>
<evidence type="ECO:0000259" key="4">
    <source>
        <dbReference type="PROSITE" id="PS01124"/>
    </source>
</evidence>
<keyword evidence="1" id="KW-0805">Transcription regulation</keyword>
<dbReference type="PANTHER" id="PTHR43280:SF32">
    <property type="entry name" value="TRANSCRIPTIONAL REGULATORY PROTEIN"/>
    <property type="match status" value="1"/>
</dbReference>
<evidence type="ECO:0000256" key="3">
    <source>
        <dbReference type="ARBA" id="ARBA00023163"/>
    </source>
</evidence>
<keyword evidence="6" id="KW-1185">Reference proteome</keyword>
<dbReference type="GO" id="GO:0003700">
    <property type="term" value="F:DNA-binding transcription factor activity"/>
    <property type="evidence" value="ECO:0007669"/>
    <property type="project" value="InterPro"/>
</dbReference>
<organism evidence="5 6">
    <name type="scientific">Seonamhaeicola marinus</name>
    <dbReference type="NCBI Taxonomy" id="1912246"/>
    <lineage>
        <taxon>Bacteria</taxon>
        <taxon>Pseudomonadati</taxon>
        <taxon>Bacteroidota</taxon>
        <taxon>Flavobacteriia</taxon>
        <taxon>Flavobacteriales</taxon>
        <taxon>Flavobacteriaceae</taxon>
    </lineage>
</organism>
<dbReference type="OrthoDB" id="2666928at2"/>
<dbReference type="GO" id="GO:0043565">
    <property type="term" value="F:sequence-specific DNA binding"/>
    <property type="evidence" value="ECO:0007669"/>
    <property type="project" value="InterPro"/>
</dbReference>
<evidence type="ECO:0000313" key="5">
    <source>
        <dbReference type="EMBL" id="TYA89216.1"/>
    </source>
</evidence>
<dbReference type="SUPFAM" id="SSF46689">
    <property type="entry name" value="Homeodomain-like"/>
    <property type="match status" value="1"/>
</dbReference>
<evidence type="ECO:0000313" key="6">
    <source>
        <dbReference type="Proteomes" id="UP000323930"/>
    </source>
</evidence>
<dbReference type="EMBL" id="VSDQ01000241">
    <property type="protein sequence ID" value="TYA89216.1"/>
    <property type="molecule type" value="Genomic_DNA"/>
</dbReference>
<name>A0A5D0J0S0_9FLAO</name>
<reference evidence="5 6" key="1">
    <citation type="submission" date="2019-08" db="EMBL/GenBank/DDBJ databases">
        <title>Seonamhaeicola sediminis sp. nov., isolated from marine sediment.</title>
        <authorList>
            <person name="Cao W.R."/>
        </authorList>
    </citation>
    <scope>NUCLEOTIDE SEQUENCE [LARGE SCALE GENOMIC DNA]</scope>
    <source>
        <strain evidence="5 6">B011</strain>
    </source>
</reference>
<dbReference type="Proteomes" id="UP000323930">
    <property type="component" value="Unassembled WGS sequence"/>
</dbReference>
<accession>A0A5D0J0S0</accession>
<keyword evidence="2" id="KW-0238">DNA-binding</keyword>
<protein>
    <submittedName>
        <fullName evidence="5">Helix-turn-helix transcriptional regulator</fullName>
    </submittedName>
</protein>
<evidence type="ECO:0000256" key="2">
    <source>
        <dbReference type="ARBA" id="ARBA00023125"/>
    </source>
</evidence>
<feature type="domain" description="HTH araC/xylS-type" evidence="4">
    <location>
        <begin position="142"/>
        <end position="240"/>
    </location>
</feature>
<dbReference type="Gene3D" id="1.10.10.60">
    <property type="entry name" value="Homeodomain-like"/>
    <property type="match status" value="1"/>
</dbReference>
<keyword evidence="3" id="KW-0804">Transcription</keyword>
<dbReference type="PRINTS" id="PR00032">
    <property type="entry name" value="HTHARAC"/>
</dbReference>
<dbReference type="AlphaFoldDB" id="A0A5D0J0S0"/>
<dbReference type="Pfam" id="PF12833">
    <property type="entry name" value="HTH_18"/>
    <property type="match status" value="1"/>
</dbReference>
<dbReference type="SMART" id="SM00342">
    <property type="entry name" value="HTH_ARAC"/>
    <property type="match status" value="1"/>
</dbReference>
<sequence length="243" mass="28601">MLYPIQNNETVIPNERNICILLSGRITIQNNKTNTFSIPSKSYFFFDKPFDIIAASPYLEGFVTKLDATFIKTFLDVNQLSGHISNYFDFYRLKNIDSKKAQIQAILNADGNKRLIESYMHILWIELLTEYEKSKKDQSTIDQFSELIEQNIERNYCAGTYAEMMRIPLKKLIREVKKTEHKTPCNFITEKVIEKAKYKLVNTKDTSQMIAYQLGFEDPYYFIKYFKKSTGVTPTQYRENYKI</sequence>
<dbReference type="PROSITE" id="PS01124">
    <property type="entry name" value="HTH_ARAC_FAMILY_2"/>
    <property type="match status" value="1"/>
</dbReference>